<name>A0A8S5NJM0_9CAUD</name>
<dbReference type="GO" id="GO:0004519">
    <property type="term" value="F:endonuclease activity"/>
    <property type="evidence" value="ECO:0007669"/>
    <property type="project" value="UniProtKB-KW"/>
</dbReference>
<dbReference type="Gene3D" id="1.10.30.50">
    <property type="match status" value="1"/>
</dbReference>
<organism evidence="4">
    <name type="scientific">Siphoviridae sp. ctREU2</name>
    <dbReference type="NCBI Taxonomy" id="2826333"/>
    <lineage>
        <taxon>Viruses</taxon>
        <taxon>Duplodnaviria</taxon>
        <taxon>Heunggongvirae</taxon>
        <taxon>Uroviricota</taxon>
        <taxon>Caudoviricetes</taxon>
    </lineage>
</organism>
<dbReference type="CDD" id="cd00085">
    <property type="entry name" value="HNHc"/>
    <property type="match status" value="1"/>
</dbReference>
<dbReference type="GO" id="GO:0016787">
    <property type="term" value="F:hydrolase activity"/>
    <property type="evidence" value="ECO:0007669"/>
    <property type="project" value="UniProtKB-KW"/>
</dbReference>
<keyword evidence="4" id="KW-0255">Endonuclease</keyword>
<accession>A0A8S5NJM0</accession>
<dbReference type="InterPro" id="IPR002711">
    <property type="entry name" value="HNH"/>
</dbReference>
<dbReference type="EMBL" id="BK015177">
    <property type="protein sequence ID" value="DAD94572.1"/>
    <property type="molecule type" value="Genomic_DNA"/>
</dbReference>
<protein>
    <submittedName>
        <fullName evidence="4">HNH endonuclease</fullName>
    </submittedName>
</protein>
<evidence type="ECO:0000256" key="1">
    <source>
        <dbReference type="ARBA" id="ARBA00022722"/>
    </source>
</evidence>
<keyword evidence="2" id="KW-0378">Hydrolase</keyword>
<dbReference type="InterPro" id="IPR003615">
    <property type="entry name" value="HNH_nuc"/>
</dbReference>
<dbReference type="GO" id="GO:0008270">
    <property type="term" value="F:zinc ion binding"/>
    <property type="evidence" value="ECO:0007669"/>
    <property type="project" value="InterPro"/>
</dbReference>
<keyword evidence="1" id="KW-0540">Nuclease</keyword>
<dbReference type="PANTHER" id="PTHR41286">
    <property type="entry name" value="HNH NUCLEASE YAJD-RELATED"/>
    <property type="match status" value="1"/>
</dbReference>
<evidence type="ECO:0000256" key="2">
    <source>
        <dbReference type="ARBA" id="ARBA00022801"/>
    </source>
</evidence>
<evidence type="ECO:0000313" key="4">
    <source>
        <dbReference type="EMBL" id="DAD94572.1"/>
    </source>
</evidence>
<feature type="domain" description="HNH" evidence="3">
    <location>
        <begin position="43"/>
        <end position="96"/>
    </location>
</feature>
<proteinExistence type="predicted"/>
<reference evidence="4" key="1">
    <citation type="journal article" date="2021" name="Proc. Natl. Acad. Sci. U.S.A.">
        <title>A Catalog of Tens of Thousands of Viruses from Human Metagenomes Reveals Hidden Associations with Chronic Diseases.</title>
        <authorList>
            <person name="Tisza M.J."/>
            <person name="Buck C.B."/>
        </authorList>
    </citation>
    <scope>NUCLEOTIDE SEQUENCE</scope>
    <source>
        <strain evidence="4">CtREU2</strain>
    </source>
</reference>
<sequence>MPYLKKPERIKQTSIKREERNEIYTSSRWRKLRLAHLQQHPLCKLCLKEDKVVPAVDVHHITSFMSTTDHLKRIYLAYNPDNLMSLCKECHQKVHNSKACQN</sequence>
<dbReference type="PANTHER" id="PTHR41286:SF1">
    <property type="entry name" value="HNH NUCLEASE YAJD-RELATED"/>
    <property type="match status" value="1"/>
</dbReference>
<dbReference type="Pfam" id="PF01844">
    <property type="entry name" value="HNH"/>
    <property type="match status" value="1"/>
</dbReference>
<evidence type="ECO:0000259" key="3">
    <source>
        <dbReference type="Pfam" id="PF01844"/>
    </source>
</evidence>
<dbReference type="GO" id="GO:0003676">
    <property type="term" value="F:nucleic acid binding"/>
    <property type="evidence" value="ECO:0007669"/>
    <property type="project" value="InterPro"/>
</dbReference>